<evidence type="ECO:0000313" key="2">
    <source>
        <dbReference type="Proteomes" id="UP000198657"/>
    </source>
</evidence>
<gene>
    <name evidence="1" type="ORF">SAMN04487942_2742</name>
</gene>
<evidence type="ECO:0000313" key="1">
    <source>
        <dbReference type="EMBL" id="SEO42604.1"/>
    </source>
</evidence>
<name>A0A1H8PLL3_9FLAO</name>
<keyword evidence="2" id="KW-1185">Reference proteome</keyword>
<dbReference type="AlphaFoldDB" id="A0A1H8PLL3"/>
<sequence>MKNFTFIISFTLSYFASIVNKYFDNKILFYLYSKQMCYGFSNELVMTFFTNYQTINNYPRKNLVLLNGQIN</sequence>
<dbReference type="Proteomes" id="UP000198657">
    <property type="component" value="Unassembled WGS sequence"/>
</dbReference>
<proteinExistence type="predicted"/>
<organism evidence="1 2">
    <name type="scientific">Flavobacterium sinopsychrotolerans</name>
    <dbReference type="NCBI Taxonomy" id="604089"/>
    <lineage>
        <taxon>Bacteria</taxon>
        <taxon>Pseudomonadati</taxon>
        <taxon>Bacteroidota</taxon>
        <taxon>Flavobacteriia</taxon>
        <taxon>Flavobacteriales</taxon>
        <taxon>Flavobacteriaceae</taxon>
        <taxon>Flavobacterium</taxon>
    </lineage>
</organism>
<protein>
    <submittedName>
        <fullName evidence="1">Uncharacterized protein</fullName>
    </submittedName>
</protein>
<dbReference type="EMBL" id="FODN01000006">
    <property type="protein sequence ID" value="SEO42604.1"/>
    <property type="molecule type" value="Genomic_DNA"/>
</dbReference>
<reference evidence="2" key="1">
    <citation type="submission" date="2016-10" db="EMBL/GenBank/DDBJ databases">
        <authorList>
            <person name="Varghese N."/>
            <person name="Submissions S."/>
        </authorList>
    </citation>
    <scope>NUCLEOTIDE SEQUENCE [LARGE SCALE GENOMIC DNA]</scope>
    <source>
        <strain evidence="2">CGMCC 1.8704</strain>
    </source>
</reference>
<accession>A0A1H8PLL3</accession>